<reference evidence="5" key="1">
    <citation type="submission" date="2020-06" db="EMBL/GenBank/DDBJ databases">
        <title>Draft genome of Bugula neritina, a colonial animal packing powerful symbionts and potential medicines.</title>
        <authorList>
            <person name="Rayko M."/>
        </authorList>
    </citation>
    <scope>NUCLEOTIDE SEQUENCE [LARGE SCALE GENOMIC DNA]</scope>
    <source>
        <strain evidence="5">Kwan_BN1</strain>
    </source>
</reference>
<evidence type="ECO:0000259" key="4">
    <source>
        <dbReference type="Pfam" id="PF01266"/>
    </source>
</evidence>
<organism evidence="5 6">
    <name type="scientific">Bugula neritina</name>
    <name type="common">Brown bryozoan</name>
    <name type="synonym">Sertularia neritina</name>
    <dbReference type="NCBI Taxonomy" id="10212"/>
    <lineage>
        <taxon>Eukaryota</taxon>
        <taxon>Metazoa</taxon>
        <taxon>Spiralia</taxon>
        <taxon>Lophotrochozoa</taxon>
        <taxon>Bryozoa</taxon>
        <taxon>Gymnolaemata</taxon>
        <taxon>Cheilostomatida</taxon>
        <taxon>Flustrina</taxon>
        <taxon>Buguloidea</taxon>
        <taxon>Bugulidae</taxon>
        <taxon>Bugula</taxon>
    </lineage>
</organism>
<protein>
    <recommendedName>
        <fullName evidence="2">FAD-dependent oxidoreductase domain-containing protein 1</fullName>
    </recommendedName>
</protein>
<evidence type="ECO:0000256" key="3">
    <source>
        <dbReference type="ARBA" id="ARBA00046185"/>
    </source>
</evidence>
<sequence length="492" mass="55055">MYLLFRSINMKLLRRFLGVNTHYYCNKRFYTRLPSVSDLKDPIKVLKHGILDGRMDNILPCPRECDVLIIGGSVVGSSIAYFLKESQNKLNVMVVEQDTAYSQASALLSAGGMRQQFSCRENIEMSQFGFEFLRRANDLLAVKGEPPPDVQFNHGGYLILADKEGADDMLKSHQLQMECGAVNMLLTQEMLKKKYPWMNVDGIEVASVGMQGEGWFDPAALLSGFKGKNKYLGITYIHGKVVGFEHKTLSDAGRVVSDEDRHIIDSVLVQLPNGDVQPVTTPLIVNAAGAWAAEIARLAGIGVDTISKNPVCSIPLPVEPRKRYVFSVHCPNGPGLDCGLITDCSQGSVYVRREGLGNNYICGMSPPSHLEPDHSDLQDVDYDYFEQEIWPRLAHRIPAFEGLKLKSGWAGYYDYNFIDQNLIIGNHPYFNNFVFSNGSTGHGLQHSPAMGRAITELVNYDEFRTVNLDAFSFNRFLEMEEDAPRDAERNVF</sequence>
<dbReference type="Pfam" id="PF01266">
    <property type="entry name" value="DAO"/>
    <property type="match status" value="1"/>
</dbReference>
<dbReference type="OrthoDB" id="424974at2759"/>
<feature type="domain" description="FAD dependent oxidoreductase" evidence="4">
    <location>
        <begin position="66"/>
        <end position="457"/>
    </location>
</feature>
<evidence type="ECO:0000313" key="6">
    <source>
        <dbReference type="Proteomes" id="UP000593567"/>
    </source>
</evidence>
<dbReference type="Gene3D" id="3.30.9.10">
    <property type="entry name" value="D-Amino Acid Oxidase, subunit A, domain 2"/>
    <property type="match status" value="1"/>
</dbReference>
<evidence type="ECO:0000313" key="5">
    <source>
        <dbReference type="EMBL" id="KAF6031077.1"/>
    </source>
</evidence>
<comment type="function">
    <text evidence="3">Required for the assembly of the mitochondrial membrane respiratory chain NADH dehydrogenase (Complex I). Involved in mid-late stages of complex I assembly.</text>
</comment>
<dbReference type="Gene3D" id="3.50.50.60">
    <property type="entry name" value="FAD/NAD(P)-binding domain"/>
    <property type="match status" value="1"/>
</dbReference>
<dbReference type="GO" id="GO:0005739">
    <property type="term" value="C:mitochondrion"/>
    <property type="evidence" value="ECO:0007669"/>
    <property type="project" value="GOC"/>
</dbReference>
<dbReference type="PANTHER" id="PTHR13847">
    <property type="entry name" value="SARCOSINE DEHYDROGENASE-RELATED"/>
    <property type="match status" value="1"/>
</dbReference>
<accession>A0A7J7JYP3</accession>
<gene>
    <name evidence="5" type="ORF">EB796_010625</name>
</gene>
<dbReference type="EMBL" id="VXIV02001640">
    <property type="protein sequence ID" value="KAF6031077.1"/>
    <property type="molecule type" value="Genomic_DNA"/>
</dbReference>
<comment type="caution">
    <text evidence="5">The sequence shown here is derived from an EMBL/GenBank/DDBJ whole genome shotgun (WGS) entry which is preliminary data.</text>
</comment>
<dbReference type="PANTHER" id="PTHR13847:SF287">
    <property type="entry name" value="FAD-DEPENDENT OXIDOREDUCTASE DOMAIN-CONTAINING PROTEIN 1"/>
    <property type="match status" value="1"/>
</dbReference>
<evidence type="ECO:0000256" key="1">
    <source>
        <dbReference type="ARBA" id="ARBA00023002"/>
    </source>
</evidence>
<dbReference type="GO" id="GO:0016491">
    <property type="term" value="F:oxidoreductase activity"/>
    <property type="evidence" value="ECO:0007669"/>
    <property type="project" value="UniProtKB-KW"/>
</dbReference>
<dbReference type="GO" id="GO:0032981">
    <property type="term" value="P:mitochondrial respiratory chain complex I assembly"/>
    <property type="evidence" value="ECO:0007669"/>
    <property type="project" value="TreeGrafter"/>
</dbReference>
<dbReference type="InterPro" id="IPR036188">
    <property type="entry name" value="FAD/NAD-bd_sf"/>
</dbReference>
<name>A0A7J7JYP3_BUGNE</name>
<keyword evidence="6" id="KW-1185">Reference proteome</keyword>
<dbReference type="SUPFAM" id="SSF51905">
    <property type="entry name" value="FAD/NAD(P)-binding domain"/>
    <property type="match status" value="1"/>
</dbReference>
<dbReference type="InterPro" id="IPR006076">
    <property type="entry name" value="FAD-dep_OxRdtase"/>
</dbReference>
<evidence type="ECO:0000256" key="2">
    <source>
        <dbReference type="ARBA" id="ARBA00039785"/>
    </source>
</evidence>
<keyword evidence="1" id="KW-0560">Oxidoreductase</keyword>
<proteinExistence type="predicted"/>
<dbReference type="AlphaFoldDB" id="A0A7J7JYP3"/>
<dbReference type="Proteomes" id="UP000593567">
    <property type="component" value="Unassembled WGS sequence"/>
</dbReference>